<sequence length="171" mass="19385">MSVVIRPHGIDDVEAVAKVHVETWRETYRGLMPDELLDSPDMVENRRRMWTSLLTPENRRDYSSAIADQDGTVVGIALSGPSPGDERGSDRHLFVLYTYSAIHGSGVGQRLLDAVVNLEERTSLWVADPNPRARAFYRRNGFTCDGEIKTDEYDGVREVRMVRERPEVSVH</sequence>
<dbReference type="RefSeq" id="WP_101644584.1">
    <property type="nucleotide sequence ID" value="NZ_FXZE01000023.1"/>
</dbReference>
<protein>
    <submittedName>
        <fullName evidence="4">Ribosomal protein S18 acetylase RimI</fullName>
    </submittedName>
</protein>
<dbReference type="GO" id="GO:0005840">
    <property type="term" value="C:ribosome"/>
    <property type="evidence" value="ECO:0007669"/>
    <property type="project" value="UniProtKB-KW"/>
</dbReference>
<evidence type="ECO:0000256" key="1">
    <source>
        <dbReference type="ARBA" id="ARBA00022679"/>
    </source>
</evidence>
<name>A0A2H1KP20_9MICO</name>
<organism evidence="4 5">
    <name type="scientific">Brevibacterium antiquum</name>
    <dbReference type="NCBI Taxonomy" id="234835"/>
    <lineage>
        <taxon>Bacteria</taxon>
        <taxon>Bacillati</taxon>
        <taxon>Actinomycetota</taxon>
        <taxon>Actinomycetes</taxon>
        <taxon>Micrococcales</taxon>
        <taxon>Brevibacteriaceae</taxon>
        <taxon>Brevibacterium</taxon>
    </lineage>
</organism>
<dbReference type="Gene3D" id="3.40.630.30">
    <property type="match status" value="1"/>
</dbReference>
<dbReference type="Pfam" id="PF00583">
    <property type="entry name" value="Acetyltransf_1"/>
    <property type="match status" value="1"/>
</dbReference>
<dbReference type="InterPro" id="IPR016181">
    <property type="entry name" value="Acyl_CoA_acyltransferase"/>
</dbReference>
<evidence type="ECO:0000313" key="4">
    <source>
        <dbReference type="EMBL" id="SMY01379.1"/>
    </source>
</evidence>
<keyword evidence="4" id="KW-0689">Ribosomal protein</keyword>
<dbReference type="InterPro" id="IPR000182">
    <property type="entry name" value="GNAT_dom"/>
</dbReference>
<dbReference type="GO" id="GO:0016747">
    <property type="term" value="F:acyltransferase activity, transferring groups other than amino-acyl groups"/>
    <property type="evidence" value="ECO:0007669"/>
    <property type="project" value="InterPro"/>
</dbReference>
<keyword evidence="1" id="KW-0808">Transferase</keyword>
<keyword evidence="4" id="KW-0687">Ribonucleoprotein</keyword>
<keyword evidence="5" id="KW-1185">Reference proteome</keyword>
<gene>
    <name evidence="4" type="ORF">BANT10_03274</name>
</gene>
<evidence type="ECO:0000313" key="5">
    <source>
        <dbReference type="Proteomes" id="UP000234342"/>
    </source>
</evidence>
<dbReference type="PROSITE" id="PS51186">
    <property type="entry name" value="GNAT"/>
    <property type="match status" value="1"/>
</dbReference>
<dbReference type="Proteomes" id="UP000234342">
    <property type="component" value="Unassembled WGS sequence"/>
</dbReference>
<dbReference type="EMBL" id="FXZE01000023">
    <property type="protein sequence ID" value="SMY01379.1"/>
    <property type="molecule type" value="Genomic_DNA"/>
</dbReference>
<dbReference type="PANTHER" id="PTHR43877">
    <property type="entry name" value="AMINOALKYLPHOSPHONATE N-ACETYLTRANSFERASE-RELATED-RELATED"/>
    <property type="match status" value="1"/>
</dbReference>
<keyword evidence="2" id="KW-0012">Acyltransferase</keyword>
<dbReference type="CDD" id="cd04301">
    <property type="entry name" value="NAT_SF"/>
    <property type="match status" value="1"/>
</dbReference>
<dbReference type="AlphaFoldDB" id="A0A2H1KP20"/>
<dbReference type="SUPFAM" id="SSF55729">
    <property type="entry name" value="Acyl-CoA N-acyltransferases (Nat)"/>
    <property type="match status" value="1"/>
</dbReference>
<evidence type="ECO:0000259" key="3">
    <source>
        <dbReference type="PROSITE" id="PS51186"/>
    </source>
</evidence>
<evidence type="ECO:0000256" key="2">
    <source>
        <dbReference type="ARBA" id="ARBA00023315"/>
    </source>
</evidence>
<proteinExistence type="predicted"/>
<dbReference type="InterPro" id="IPR050832">
    <property type="entry name" value="Bact_Acetyltransf"/>
</dbReference>
<feature type="domain" description="N-acetyltransferase" evidence="3">
    <location>
        <begin position="3"/>
        <end position="166"/>
    </location>
</feature>
<reference evidence="5" key="1">
    <citation type="submission" date="2017-03" db="EMBL/GenBank/DDBJ databases">
        <authorList>
            <person name="Monnet C."/>
        </authorList>
    </citation>
    <scope>NUCLEOTIDE SEQUENCE [LARGE SCALE GENOMIC DNA]</scope>
    <source>
        <strain evidence="5">P10</strain>
    </source>
</reference>
<accession>A0A2H1KP20</accession>